<organism evidence="1 2">
    <name type="scientific">Pseudarcicella hirudinis</name>
    <dbReference type="NCBI Taxonomy" id="1079859"/>
    <lineage>
        <taxon>Bacteria</taxon>
        <taxon>Pseudomonadati</taxon>
        <taxon>Bacteroidota</taxon>
        <taxon>Cytophagia</taxon>
        <taxon>Cytophagales</taxon>
        <taxon>Flectobacillaceae</taxon>
        <taxon>Pseudarcicella</taxon>
    </lineage>
</organism>
<protein>
    <submittedName>
        <fullName evidence="1">Predicted lipoprotein</fullName>
    </submittedName>
</protein>
<dbReference type="Proteomes" id="UP000199306">
    <property type="component" value="Unassembled WGS sequence"/>
</dbReference>
<sequence length="311" mass="35629">MKLYISGKPYRHKSAFRVLLIFIAYLVSLTPTSAFSEIDSLSHPDKKRLKTLIISETAGYAATLTGLSAAWYSEKASGFRFFNDNNEWLQIDKLGHFYTDYNLCRVNQRAFLWTGLDHKKATLYAGLSGLLFMTTIEVLDGTQPEYGFSWGDMTANILGPGMFVGQEILWGESRIQPKWSFHPTEYAALSPNQLGRSWNEQWLKDYNGQTYWFSANIAKFLRKDTGFPKWLNVAVGYGIQNMVDADPAKSIARGYTPYRQYYLALDLNLQHFKTRSRLLNTLLFLADQIKIPAPTLEYNSKSGFSFHSLYF</sequence>
<dbReference type="Pfam" id="PF10043">
    <property type="entry name" value="DUF2279"/>
    <property type="match status" value="1"/>
</dbReference>
<keyword evidence="1" id="KW-0449">Lipoprotein</keyword>
<proteinExistence type="predicted"/>
<keyword evidence="2" id="KW-1185">Reference proteome</keyword>
<reference evidence="1 2" key="1">
    <citation type="submission" date="2016-10" db="EMBL/GenBank/DDBJ databases">
        <authorList>
            <person name="de Groot N.N."/>
        </authorList>
    </citation>
    <scope>NUCLEOTIDE SEQUENCE [LARGE SCALE GENOMIC DNA]</scope>
    <source>
        <strain evidence="2">E92,LMG 26720,CCM 7988</strain>
    </source>
</reference>
<dbReference type="AlphaFoldDB" id="A0A1I5UQ29"/>
<dbReference type="RefSeq" id="WP_092017854.1">
    <property type="nucleotide sequence ID" value="NZ_FOXH01000008.1"/>
</dbReference>
<evidence type="ECO:0000313" key="2">
    <source>
        <dbReference type="Proteomes" id="UP000199306"/>
    </source>
</evidence>
<name>A0A1I5UQ29_9BACT</name>
<dbReference type="OrthoDB" id="9803535at2"/>
<dbReference type="STRING" id="1079859.SAMN04515674_1085"/>
<dbReference type="EMBL" id="FOXH01000008">
    <property type="protein sequence ID" value="SFP97345.1"/>
    <property type="molecule type" value="Genomic_DNA"/>
</dbReference>
<accession>A0A1I5UQ29</accession>
<dbReference type="InterPro" id="IPR018736">
    <property type="entry name" value="DUF2279_periplasmic_lipo"/>
</dbReference>
<evidence type="ECO:0000313" key="1">
    <source>
        <dbReference type="EMBL" id="SFP97345.1"/>
    </source>
</evidence>
<gene>
    <name evidence="1" type="ORF">SAMN04515674_1085</name>
</gene>